<accession>A0A6A5W1Q0</accession>
<protein>
    <recommendedName>
        <fullName evidence="3">Heterokaryon incompatibility domain-containing protein</fullName>
    </recommendedName>
</protein>
<dbReference type="EMBL" id="ML976658">
    <property type="protein sequence ID" value="KAF1979327.1"/>
    <property type="molecule type" value="Genomic_DNA"/>
</dbReference>
<reference evidence="1" key="1">
    <citation type="journal article" date="2020" name="Stud. Mycol.">
        <title>101 Dothideomycetes genomes: a test case for predicting lifestyles and emergence of pathogens.</title>
        <authorList>
            <person name="Haridas S."/>
            <person name="Albert R."/>
            <person name="Binder M."/>
            <person name="Bloem J."/>
            <person name="Labutti K."/>
            <person name="Salamov A."/>
            <person name="Andreopoulos B."/>
            <person name="Baker S."/>
            <person name="Barry K."/>
            <person name="Bills G."/>
            <person name="Bluhm B."/>
            <person name="Cannon C."/>
            <person name="Castanera R."/>
            <person name="Culley D."/>
            <person name="Daum C."/>
            <person name="Ezra D."/>
            <person name="Gonzalez J."/>
            <person name="Henrissat B."/>
            <person name="Kuo A."/>
            <person name="Liang C."/>
            <person name="Lipzen A."/>
            <person name="Lutzoni F."/>
            <person name="Magnuson J."/>
            <person name="Mondo S."/>
            <person name="Nolan M."/>
            <person name="Ohm R."/>
            <person name="Pangilinan J."/>
            <person name="Park H.-J."/>
            <person name="Ramirez L."/>
            <person name="Alfaro M."/>
            <person name="Sun H."/>
            <person name="Tritt A."/>
            <person name="Yoshinaga Y."/>
            <person name="Zwiers L.-H."/>
            <person name="Turgeon B."/>
            <person name="Goodwin S."/>
            <person name="Spatafora J."/>
            <person name="Crous P."/>
            <person name="Grigoriev I."/>
        </authorList>
    </citation>
    <scope>NUCLEOTIDE SEQUENCE</scope>
    <source>
        <strain evidence="1">CBS 107.79</strain>
    </source>
</reference>
<keyword evidence="2" id="KW-1185">Reference proteome</keyword>
<evidence type="ECO:0000313" key="2">
    <source>
        <dbReference type="Proteomes" id="UP000800036"/>
    </source>
</evidence>
<dbReference type="AlphaFoldDB" id="A0A6A5W1Q0"/>
<dbReference type="Proteomes" id="UP000800036">
    <property type="component" value="Unassembled WGS sequence"/>
</dbReference>
<organism evidence="1 2">
    <name type="scientific">Bimuria novae-zelandiae CBS 107.79</name>
    <dbReference type="NCBI Taxonomy" id="1447943"/>
    <lineage>
        <taxon>Eukaryota</taxon>
        <taxon>Fungi</taxon>
        <taxon>Dikarya</taxon>
        <taxon>Ascomycota</taxon>
        <taxon>Pezizomycotina</taxon>
        <taxon>Dothideomycetes</taxon>
        <taxon>Pleosporomycetidae</taxon>
        <taxon>Pleosporales</taxon>
        <taxon>Massarineae</taxon>
        <taxon>Didymosphaeriaceae</taxon>
        <taxon>Bimuria</taxon>
    </lineage>
</organism>
<evidence type="ECO:0008006" key="3">
    <source>
        <dbReference type="Google" id="ProtNLM"/>
    </source>
</evidence>
<gene>
    <name evidence="1" type="ORF">BU23DRAFT_152312</name>
</gene>
<proteinExistence type="predicted"/>
<name>A0A6A5W1Q0_9PLEO</name>
<dbReference type="OrthoDB" id="194358at2759"/>
<evidence type="ECO:0000313" key="1">
    <source>
        <dbReference type="EMBL" id="KAF1979327.1"/>
    </source>
</evidence>
<sequence length="191" mass="21445">MIPSNFGNDFLLWSNSTNKLKVLQEIAAARVMVVLYGDEEITGACFYQGLPGLLRVFNDPHVRSVISPMIYLLGDASVLRVKKYTVGEPFRLKMCSLSQLVNIFRLREATDWRDKVYALLGMTSQRADEPEIVPDYGMEWPVLFRNLVQSILGPQVQASWISNAGQEYGQVVGKGCTVGYVSKMDNSKSNR</sequence>